<accession>A0A1X7T2M0</accession>
<evidence type="ECO:0008006" key="2">
    <source>
        <dbReference type="Google" id="ProtNLM"/>
    </source>
</evidence>
<dbReference type="AlphaFoldDB" id="A0A1X7T2M0"/>
<dbReference type="InterPro" id="IPR043502">
    <property type="entry name" value="DNA/RNA_pol_sf"/>
</dbReference>
<dbReference type="SUPFAM" id="SSF56672">
    <property type="entry name" value="DNA/RNA polymerases"/>
    <property type="match status" value="1"/>
</dbReference>
<dbReference type="EnsemblMetazoa" id="Aqu2.1.08478_001">
    <property type="protein sequence ID" value="Aqu2.1.08478_001"/>
    <property type="gene ID" value="Aqu2.1.08478"/>
</dbReference>
<evidence type="ECO:0000313" key="1">
    <source>
        <dbReference type="EnsemblMetazoa" id="Aqu2.1.08478_001"/>
    </source>
</evidence>
<dbReference type="eggNOG" id="ENOG502S9D9">
    <property type="taxonomic scope" value="Eukaryota"/>
</dbReference>
<sequence>MESIALKAACLLPLLVLQKPHKRSKLKEHCKILERRLVLWKDGMFQDLLKEGNTIQRQFRYSSCNVKKTDPLQLFTRFMFHGKVRSALRVLNENGSKTGQPLSLSSPLSEQNPSLGTVRDALYNKHPGPGPVSPSHCLLTTTPPSDHDPHSVTFQQIDGVMIRRTIMSMDGAAGPSGLDVSYWKKMCTSFKRESDELCNSVACVARKMCSQYLDPSGLEALLASRLIALDKNPGVRPIGIGEVCRRLIGKAALCVLRQDVIDVTGSRQLCAGQKSACESIVHSVRELYDNDETEGLLCVDASNAFNSLNRGLALRNILHLCPSFGRLLINTYRFDNHLFIDGECIGSKEGTTQGDPLAMSMYAVASVPLIEELDDVATVYQLWYADDASALGSLNQLRKWWDGIATIGKHYGYFPNASKSVLLVKEESYERASKVFEGSGIVVRTDGVRLLGSPIGSKSFVDGFIKDTVDKWLLDLKVLCTFAESQPQAAYAAFTHGLFSRWTYFFRSCDVPPDHLIALDEMIRLRFIPALSGKQAINDLERDWLALPIRHAWLSALPLADHGFDLHKGSFRDSVCIRYGWQLQNLPSSCVCDSPFTVDHALSCPMGRFPTLRHNELRDLTASLLDDVCSNVSREPPLQPLLGESITASTVDGDEACVDIAVDGFWEISHQRAFFDVSVVNPFSKSYKGLTLPAVYKKVENRKKRKYDDRIRNVKHGCFSPLVFSINGGLAPVSDTVFRRIALITSEKQNKPYSPLINFIRCKLSFSILRLTIRCIRGTRKSLYRPSVYDPDVALSDGHIINCDHN</sequence>
<name>A0A1X7T2M0_AMPQE</name>
<dbReference type="InParanoid" id="A0A1X7T2M0"/>
<dbReference type="OrthoDB" id="5981853at2759"/>
<reference evidence="1" key="1">
    <citation type="submission" date="2017-05" db="UniProtKB">
        <authorList>
            <consortium name="EnsemblMetazoa"/>
        </authorList>
    </citation>
    <scope>IDENTIFICATION</scope>
</reference>
<proteinExistence type="predicted"/>
<protein>
    <recommendedName>
        <fullName evidence="2">Reverse transcriptase domain-containing protein</fullName>
    </recommendedName>
</protein>
<organism evidence="1">
    <name type="scientific">Amphimedon queenslandica</name>
    <name type="common">Sponge</name>
    <dbReference type="NCBI Taxonomy" id="400682"/>
    <lineage>
        <taxon>Eukaryota</taxon>
        <taxon>Metazoa</taxon>
        <taxon>Porifera</taxon>
        <taxon>Demospongiae</taxon>
        <taxon>Heteroscleromorpha</taxon>
        <taxon>Haplosclerida</taxon>
        <taxon>Niphatidae</taxon>
        <taxon>Amphimedon</taxon>
    </lineage>
</organism>